<dbReference type="EMBL" id="JAUTBK010000001">
    <property type="protein sequence ID" value="MDQ1207158.1"/>
    <property type="molecule type" value="Genomic_DNA"/>
</dbReference>
<name>A0ABU0US81_ACIBI</name>
<evidence type="ECO:0000313" key="2">
    <source>
        <dbReference type="Proteomes" id="UP001233360"/>
    </source>
</evidence>
<evidence type="ECO:0000313" key="1">
    <source>
        <dbReference type="EMBL" id="MDQ1207158.1"/>
    </source>
</evidence>
<gene>
    <name evidence="1" type="ORF">QE380_000081</name>
</gene>
<reference evidence="1 2" key="1">
    <citation type="submission" date="2023-07" db="EMBL/GenBank/DDBJ databases">
        <title>Functional and genomic diversity of the sorghum phyllosphere microbiome.</title>
        <authorList>
            <person name="Shade A."/>
        </authorList>
    </citation>
    <scope>NUCLEOTIDE SEQUENCE [LARGE SCALE GENOMIC DNA]</scope>
    <source>
        <strain evidence="1 2">SORGH_AS_0887</strain>
    </source>
</reference>
<comment type="caution">
    <text evidence="1">The sequence shown here is derived from an EMBL/GenBank/DDBJ whole genome shotgun (WGS) entry which is preliminary data.</text>
</comment>
<dbReference type="Proteomes" id="UP001233360">
    <property type="component" value="Unassembled WGS sequence"/>
</dbReference>
<accession>A0ABU0US81</accession>
<organism evidence="1 2">
    <name type="scientific">Acinetobacter baylyi</name>
    <dbReference type="NCBI Taxonomy" id="202950"/>
    <lineage>
        <taxon>Bacteria</taxon>
        <taxon>Pseudomonadati</taxon>
        <taxon>Pseudomonadota</taxon>
        <taxon>Gammaproteobacteria</taxon>
        <taxon>Moraxellales</taxon>
        <taxon>Moraxellaceae</taxon>
        <taxon>Acinetobacter</taxon>
    </lineage>
</organism>
<keyword evidence="2" id="KW-1185">Reference proteome</keyword>
<protein>
    <submittedName>
        <fullName evidence="1">Uncharacterized protein</fullName>
    </submittedName>
</protein>
<proteinExistence type="predicted"/>
<sequence length="219" mass="25410">MLENLKHSITPMNQIVQGEINFGGEEAGRSLVKTALAMAFYMGIDLKQCDLATGHLLQNQEPCFGYFYSRNKDFIQNRSNDIPFHCVHIKADSELKRVFGYIEYFGAFRVVLSLASNYEGETKEKSYFIDPINNQDVDLKVELETSDSEIKQIYNYEIYDLKVYEEAIGRLLDKVVRKSKENNVINRINEAVEKWDESRNYNQNMSEALAYLKPFLDNL</sequence>